<proteinExistence type="inferred from homology"/>
<keyword evidence="5" id="KW-1015">Disulfide bond</keyword>
<dbReference type="EMBL" id="LUHQ01000001">
    <property type="protein sequence ID" value="OAP16116.1"/>
    <property type="molecule type" value="Genomic_DNA"/>
</dbReference>
<accession>A0A178WD26</accession>
<comment type="similarity">
    <text evidence="2">Belongs to the DEFL family.</text>
</comment>
<protein>
    <submittedName>
        <fullName evidence="7">Uncharacterized protein</fullName>
    </submittedName>
</protein>
<dbReference type="GO" id="GO:0007165">
    <property type="term" value="P:signal transduction"/>
    <property type="evidence" value="ECO:0007669"/>
    <property type="project" value="InterPro"/>
</dbReference>
<dbReference type="Pfam" id="PF06876">
    <property type="entry name" value="SCRL"/>
    <property type="match status" value="1"/>
</dbReference>
<evidence type="ECO:0000256" key="2">
    <source>
        <dbReference type="ARBA" id="ARBA00006722"/>
    </source>
</evidence>
<name>A0A178WD26_ARATH</name>
<evidence type="ECO:0000256" key="3">
    <source>
        <dbReference type="ARBA" id="ARBA00022525"/>
    </source>
</evidence>
<comment type="subcellular location">
    <subcellularLocation>
        <location evidence="1">Secreted</location>
    </subcellularLocation>
</comment>
<dbReference type="GO" id="GO:0005576">
    <property type="term" value="C:extracellular region"/>
    <property type="evidence" value="ECO:0007669"/>
    <property type="project" value="UniProtKB-SubCell"/>
</dbReference>
<evidence type="ECO:0000313" key="8">
    <source>
        <dbReference type="Proteomes" id="UP000078284"/>
    </source>
</evidence>
<organism evidence="7 8">
    <name type="scientific">Arabidopsis thaliana</name>
    <name type="common">Mouse-ear cress</name>
    <dbReference type="NCBI Taxonomy" id="3702"/>
    <lineage>
        <taxon>Eukaryota</taxon>
        <taxon>Viridiplantae</taxon>
        <taxon>Streptophyta</taxon>
        <taxon>Embryophyta</taxon>
        <taxon>Tracheophyta</taxon>
        <taxon>Spermatophyta</taxon>
        <taxon>Magnoliopsida</taxon>
        <taxon>eudicotyledons</taxon>
        <taxon>Gunneridae</taxon>
        <taxon>Pentapetalae</taxon>
        <taxon>rosids</taxon>
        <taxon>malvids</taxon>
        <taxon>Brassicales</taxon>
        <taxon>Brassicaceae</taxon>
        <taxon>Camelineae</taxon>
        <taxon>Arabidopsis</taxon>
    </lineage>
</organism>
<reference evidence="8" key="1">
    <citation type="journal article" date="2016" name="Proc. Natl. Acad. Sci. U.S.A.">
        <title>Chromosome-level assembly of Arabidopsis thaliana Ler reveals the extent of translocation and inversion polymorphisms.</title>
        <authorList>
            <person name="Zapata L."/>
            <person name="Ding J."/>
            <person name="Willing E.M."/>
            <person name="Hartwig B."/>
            <person name="Bezdan D."/>
            <person name="Jiao W.B."/>
            <person name="Patel V."/>
            <person name="Velikkakam James G."/>
            <person name="Koornneef M."/>
            <person name="Ossowski S."/>
            <person name="Schneeberger K."/>
        </authorList>
    </citation>
    <scope>NUCLEOTIDE SEQUENCE [LARGE SCALE GENOMIC DNA]</scope>
    <source>
        <strain evidence="8">cv. Landsberg erecta</strain>
    </source>
</reference>
<dbReference type="InterPro" id="IPR010682">
    <property type="entry name" value="SCRL"/>
</dbReference>
<dbReference type="Proteomes" id="UP000078284">
    <property type="component" value="Chromosome 1"/>
</dbReference>
<dbReference type="AlphaFoldDB" id="A0A178WD26"/>
<feature type="chain" id="PRO_5008095818" evidence="6">
    <location>
        <begin position="27"/>
        <end position="53"/>
    </location>
</feature>
<evidence type="ECO:0000256" key="4">
    <source>
        <dbReference type="ARBA" id="ARBA00022729"/>
    </source>
</evidence>
<keyword evidence="4 6" id="KW-0732">Signal</keyword>
<gene>
    <name evidence="7" type="ordered locus">AXX17_At1g14730</name>
</gene>
<comment type="caution">
    <text evidence="7">The sequence shown here is derived from an EMBL/GenBank/DDBJ whole genome shotgun (WGS) entry which is preliminary data.</text>
</comment>
<feature type="signal peptide" evidence="6">
    <location>
        <begin position="1"/>
        <end position="26"/>
    </location>
</feature>
<evidence type="ECO:0000256" key="6">
    <source>
        <dbReference type="SAM" id="SignalP"/>
    </source>
</evidence>
<evidence type="ECO:0000256" key="1">
    <source>
        <dbReference type="ARBA" id="ARBA00004613"/>
    </source>
</evidence>
<keyword evidence="3" id="KW-0964">Secreted</keyword>
<evidence type="ECO:0000313" key="7">
    <source>
        <dbReference type="EMBL" id="OAP16116.1"/>
    </source>
</evidence>
<sequence length="53" mass="5919">MKWATLFMVSCVLMFFVMNNINEVESIHVEQAGVCEFTGEFPGKCGNNGRKCA</sequence>
<evidence type="ECO:0000256" key="5">
    <source>
        <dbReference type="ARBA" id="ARBA00023157"/>
    </source>
</evidence>